<organism evidence="10 11">
    <name type="scientific">Dyadobacter fermentans</name>
    <dbReference type="NCBI Taxonomy" id="94254"/>
    <lineage>
        <taxon>Bacteria</taxon>
        <taxon>Pseudomonadati</taxon>
        <taxon>Bacteroidota</taxon>
        <taxon>Cytophagia</taxon>
        <taxon>Cytophagales</taxon>
        <taxon>Spirosomataceae</taxon>
        <taxon>Dyadobacter</taxon>
    </lineage>
</organism>
<comment type="similarity">
    <text evidence="1">Belongs to the peptidase M43B family.</text>
</comment>
<evidence type="ECO:0000256" key="1">
    <source>
        <dbReference type="ARBA" id="ARBA00008721"/>
    </source>
</evidence>
<dbReference type="Proteomes" id="UP001264980">
    <property type="component" value="Unassembled WGS sequence"/>
</dbReference>
<gene>
    <name evidence="10" type="ORF">J2W84_001613</name>
</gene>
<evidence type="ECO:0000313" key="11">
    <source>
        <dbReference type="Proteomes" id="UP001264980"/>
    </source>
</evidence>
<keyword evidence="2" id="KW-0645">Protease</keyword>
<name>A0ABU1QTU2_9BACT</name>
<evidence type="ECO:0000256" key="2">
    <source>
        <dbReference type="ARBA" id="ARBA00022670"/>
    </source>
</evidence>
<evidence type="ECO:0000256" key="8">
    <source>
        <dbReference type="ARBA" id="ARBA00023157"/>
    </source>
</evidence>
<keyword evidence="8" id="KW-1015">Disulfide bond</keyword>
<keyword evidence="11" id="KW-1185">Reference proteome</keyword>
<feature type="domain" description="Peptidase M43 pregnancy-associated plasma-A" evidence="9">
    <location>
        <begin position="185"/>
        <end position="290"/>
    </location>
</feature>
<dbReference type="RefSeq" id="WP_309981858.1">
    <property type="nucleotide sequence ID" value="NZ_JAVDTI010000002.1"/>
</dbReference>
<sequence>MKLPLLFLSVFAYFGVLGQNQTGERCASSVNYEQLQKYNPALLNIFKEIDRKAAEYSEQQTQGQISPKSIPNTGTIVTIPVVVHVIHNGEPVGVGRNISDAQITSQIAVLNEDFRRLNADRVNTPSEFAVVAADTKIEFRLACTDPNGNPTNGIRRVQGNFPSYTLVRNQDGTINEASTSIKANDPAWDREQYLNIWTCDLNQGLLGYATFPGGAANVDGVVVQYNAFGRTGNVSSPYNKGRTATHEVGHWLSLFHIWGDDGSACTGTDQVADTPNQGGSYVGQCPSGQKSSCGMRGHFPTPAQFFVKYLYVVTDFRQHLVIVLKSFPDKLLALLIPTFRVRDVCCEVRCVVPG</sequence>
<keyword evidence="7" id="KW-0482">Metalloprotease</keyword>
<dbReference type="EMBL" id="JAVDTI010000002">
    <property type="protein sequence ID" value="MDR6804567.1"/>
    <property type="molecule type" value="Genomic_DNA"/>
</dbReference>
<dbReference type="PANTHER" id="PTHR47466:SF1">
    <property type="entry name" value="METALLOPROTEASE MEP1 (AFU_ORTHOLOGUE AFUA_1G07730)-RELATED"/>
    <property type="match status" value="1"/>
</dbReference>
<accession>A0ABU1QTU2</accession>
<dbReference type="PANTHER" id="PTHR47466">
    <property type="match status" value="1"/>
</dbReference>
<keyword evidence="4" id="KW-0732">Signal</keyword>
<dbReference type="InterPro" id="IPR024079">
    <property type="entry name" value="MetalloPept_cat_dom_sf"/>
</dbReference>
<keyword evidence="5" id="KW-0378">Hydrolase</keyword>
<proteinExistence type="inferred from homology"/>
<dbReference type="Pfam" id="PF05572">
    <property type="entry name" value="Peptidase_M43"/>
    <property type="match status" value="1"/>
</dbReference>
<evidence type="ECO:0000256" key="3">
    <source>
        <dbReference type="ARBA" id="ARBA00022723"/>
    </source>
</evidence>
<dbReference type="InterPro" id="IPR008754">
    <property type="entry name" value="Peptidase_M43"/>
</dbReference>
<dbReference type="CDD" id="cd04275">
    <property type="entry name" value="ZnMc_pappalysin_like"/>
    <property type="match status" value="1"/>
</dbReference>
<keyword evidence="6" id="KW-0862">Zinc</keyword>
<reference evidence="10 11" key="1">
    <citation type="submission" date="2023-07" db="EMBL/GenBank/DDBJ databases">
        <title>Sorghum-associated microbial communities from plants grown in Nebraska, USA.</title>
        <authorList>
            <person name="Schachtman D."/>
        </authorList>
    </citation>
    <scope>NUCLEOTIDE SEQUENCE [LARGE SCALE GENOMIC DNA]</scope>
    <source>
        <strain evidence="10 11">BE57</strain>
    </source>
</reference>
<dbReference type="SUPFAM" id="SSF55486">
    <property type="entry name" value="Metalloproteases ('zincins'), catalytic domain"/>
    <property type="match status" value="1"/>
</dbReference>
<evidence type="ECO:0000259" key="9">
    <source>
        <dbReference type="Pfam" id="PF05572"/>
    </source>
</evidence>
<evidence type="ECO:0000256" key="7">
    <source>
        <dbReference type="ARBA" id="ARBA00023049"/>
    </source>
</evidence>
<dbReference type="Gene3D" id="3.40.390.10">
    <property type="entry name" value="Collagenase (Catalytic Domain)"/>
    <property type="match status" value="1"/>
</dbReference>
<evidence type="ECO:0000256" key="4">
    <source>
        <dbReference type="ARBA" id="ARBA00022729"/>
    </source>
</evidence>
<evidence type="ECO:0000313" key="10">
    <source>
        <dbReference type="EMBL" id="MDR6804567.1"/>
    </source>
</evidence>
<comment type="caution">
    <text evidence="10">The sequence shown here is derived from an EMBL/GenBank/DDBJ whole genome shotgun (WGS) entry which is preliminary data.</text>
</comment>
<protein>
    <recommendedName>
        <fullName evidence="9">Peptidase M43 pregnancy-associated plasma-A domain-containing protein</fullName>
    </recommendedName>
</protein>
<keyword evidence="3" id="KW-0479">Metal-binding</keyword>
<evidence type="ECO:0000256" key="6">
    <source>
        <dbReference type="ARBA" id="ARBA00022833"/>
    </source>
</evidence>
<evidence type="ECO:0000256" key="5">
    <source>
        <dbReference type="ARBA" id="ARBA00022801"/>
    </source>
</evidence>